<feature type="transmembrane region" description="Helical" evidence="1">
    <location>
        <begin position="35"/>
        <end position="61"/>
    </location>
</feature>
<keyword evidence="1" id="KW-0812">Transmembrane</keyword>
<dbReference type="InterPro" id="IPR046487">
    <property type="entry name" value="DUF6580"/>
</dbReference>
<feature type="transmembrane region" description="Helical" evidence="1">
    <location>
        <begin position="6"/>
        <end position="23"/>
    </location>
</feature>
<organism evidence="2 3">
    <name type="scientific">Candidatus Nealsonbacteria bacterium CG_4_8_14_3_um_filter_37_36</name>
    <dbReference type="NCBI Taxonomy" id="1974688"/>
    <lineage>
        <taxon>Bacteria</taxon>
        <taxon>Candidatus Nealsoniibacteriota</taxon>
    </lineage>
</organism>
<dbReference type="Pfam" id="PF20221">
    <property type="entry name" value="DUF6580"/>
    <property type="match status" value="1"/>
</dbReference>
<feature type="transmembrane region" description="Helical" evidence="1">
    <location>
        <begin position="73"/>
        <end position="91"/>
    </location>
</feature>
<gene>
    <name evidence="2" type="ORF">COZ90_01140</name>
</gene>
<accession>A0A2H9N1A9</accession>
<protein>
    <recommendedName>
        <fullName evidence="4">ECF transporter S component</fullName>
    </recommendedName>
</protein>
<dbReference type="Proteomes" id="UP000236840">
    <property type="component" value="Unassembled WGS sequence"/>
</dbReference>
<evidence type="ECO:0000313" key="3">
    <source>
        <dbReference type="Proteomes" id="UP000236840"/>
    </source>
</evidence>
<evidence type="ECO:0008006" key="4">
    <source>
        <dbReference type="Google" id="ProtNLM"/>
    </source>
</evidence>
<keyword evidence="1" id="KW-1133">Transmembrane helix</keyword>
<dbReference type="AlphaFoldDB" id="A0A2H9N1A9"/>
<evidence type="ECO:0000313" key="2">
    <source>
        <dbReference type="EMBL" id="PIW91329.1"/>
    </source>
</evidence>
<dbReference type="EMBL" id="PFHJ01000027">
    <property type="protein sequence ID" value="PIW91329.1"/>
    <property type="molecule type" value="Genomic_DNA"/>
</dbReference>
<name>A0A2H9N1A9_9BACT</name>
<sequence length="188" mass="21549">MNKRKILFSIFIIFIGVTIRIFLNEVIRIPNFEAVTSLSLVSGSFLGGVFAPVIPLFIIFLSDTYFGFGHHPIYLFTWSAFILIGIFGLLFKKNSKYYFLKITGGGIASVLFFYLWTNFGWWLSFGMYPMNLQGLIQSYIAGLPFLKNQLISVLVFTPVFTALFSLVYDKFLIKEKKHEDFAFVAKIP</sequence>
<comment type="caution">
    <text evidence="2">The sequence shown here is derived from an EMBL/GenBank/DDBJ whole genome shotgun (WGS) entry which is preliminary data.</text>
</comment>
<reference evidence="3" key="1">
    <citation type="submission" date="2017-09" db="EMBL/GenBank/DDBJ databases">
        <title>Depth-based differentiation of microbial function through sediment-hosted aquifers and enrichment of novel symbionts in the deep terrestrial subsurface.</title>
        <authorList>
            <person name="Probst A.J."/>
            <person name="Ladd B."/>
            <person name="Jarett J.K."/>
            <person name="Geller-Mcgrath D.E."/>
            <person name="Sieber C.M.K."/>
            <person name="Emerson J.B."/>
            <person name="Anantharaman K."/>
            <person name="Thomas B.C."/>
            <person name="Malmstrom R."/>
            <person name="Stieglmeier M."/>
            <person name="Klingl A."/>
            <person name="Woyke T."/>
            <person name="Ryan C.M."/>
            <person name="Banfield J.F."/>
        </authorList>
    </citation>
    <scope>NUCLEOTIDE SEQUENCE [LARGE SCALE GENOMIC DNA]</scope>
</reference>
<evidence type="ECO:0000256" key="1">
    <source>
        <dbReference type="SAM" id="Phobius"/>
    </source>
</evidence>
<keyword evidence="1" id="KW-0472">Membrane</keyword>
<feature type="transmembrane region" description="Helical" evidence="1">
    <location>
        <begin position="98"/>
        <end position="117"/>
    </location>
</feature>
<proteinExistence type="predicted"/>
<feature type="transmembrane region" description="Helical" evidence="1">
    <location>
        <begin position="150"/>
        <end position="168"/>
    </location>
</feature>